<feature type="transmembrane region" description="Helical" evidence="7">
    <location>
        <begin position="326"/>
        <end position="347"/>
    </location>
</feature>
<dbReference type="PANTHER" id="PTHR30572">
    <property type="entry name" value="MEMBRANE COMPONENT OF TRANSPORTER-RELATED"/>
    <property type="match status" value="1"/>
</dbReference>
<dbReference type="EMBL" id="SLXQ01000001">
    <property type="protein sequence ID" value="TCP56340.1"/>
    <property type="molecule type" value="Genomic_DNA"/>
</dbReference>
<dbReference type="PROSITE" id="PS51257">
    <property type="entry name" value="PROKAR_LIPOPROTEIN"/>
    <property type="match status" value="1"/>
</dbReference>
<feature type="transmembrane region" description="Helical" evidence="7">
    <location>
        <begin position="820"/>
        <end position="840"/>
    </location>
</feature>
<keyword evidence="5 7" id="KW-0472">Membrane</keyword>
<evidence type="ECO:0000256" key="4">
    <source>
        <dbReference type="ARBA" id="ARBA00022989"/>
    </source>
</evidence>
<comment type="subcellular location">
    <subcellularLocation>
        <location evidence="1">Cell membrane</location>
        <topology evidence="1">Multi-pass membrane protein</topology>
    </subcellularLocation>
</comment>
<feature type="transmembrane region" description="Helical" evidence="7">
    <location>
        <begin position="367"/>
        <end position="387"/>
    </location>
</feature>
<reference evidence="9 10" key="1">
    <citation type="submission" date="2019-03" db="EMBL/GenBank/DDBJ databases">
        <title>Genomic Encyclopedia of Type Strains, Phase IV (KMG-IV): sequencing the most valuable type-strain genomes for metagenomic binning, comparative biology and taxonomic classification.</title>
        <authorList>
            <person name="Goeker M."/>
        </authorList>
    </citation>
    <scope>NUCLEOTIDE SEQUENCE [LARGE SCALE GENOMIC DNA]</scope>
    <source>
        <strain evidence="9 10">DSM 45765</strain>
    </source>
</reference>
<protein>
    <submittedName>
        <fullName evidence="9">Putative ABC transport system permease protein</fullName>
    </submittedName>
</protein>
<proteinExistence type="inferred from homology"/>
<evidence type="ECO:0000256" key="1">
    <source>
        <dbReference type="ARBA" id="ARBA00004651"/>
    </source>
</evidence>
<keyword evidence="10" id="KW-1185">Reference proteome</keyword>
<keyword evidence="3 7" id="KW-0812">Transmembrane</keyword>
<feature type="transmembrane region" description="Helical" evidence="7">
    <location>
        <begin position="16"/>
        <end position="37"/>
    </location>
</feature>
<evidence type="ECO:0000313" key="9">
    <source>
        <dbReference type="EMBL" id="TCP56340.1"/>
    </source>
</evidence>
<evidence type="ECO:0000313" key="10">
    <source>
        <dbReference type="Proteomes" id="UP000294911"/>
    </source>
</evidence>
<feature type="domain" description="ABC3 transporter permease C-terminal" evidence="8">
    <location>
        <begin position="735"/>
        <end position="848"/>
    </location>
</feature>
<feature type="transmembrane region" description="Helical" evidence="7">
    <location>
        <begin position="731"/>
        <end position="757"/>
    </location>
</feature>
<sequence length="858" mass="88579">MFGIALRTLRKRTGSFVATFIALLFGTALVVGCAGLLESGITTAVAPQRLAEAPVVVTGAQSFQLPQDDPDAPRDPDDELDTQEATLPERMRLDPNLVSTLKKVPGVAEAVGDISFPTTVAGDGVATTGHGWDSAALTPYRLDAGTPPGSGDVVLDRDTAERTGLTVGDRADVSARGDSTGFRVSGIAAPEAGNTPSTSALFFTGTDAERLSGNTGNVDAIGVLSQPGTNRAELSAAIESALAGTPATVLTGDERGLAEFPEAQDRSVDLISLSAVSGGMATAVAMFVVASTMTLSIQHRRRELALLRAIGATPGQARRMVIGETLVTALLAGALAVLPGILLGDRLFGQLTANGVVPQAMEYRQSWISVLSGAGAVLLAALLAAWVSGRRAAQSRPVDALTDAAIPRRWVTAFRVITAILCFGGGLALFIVTVAVMTGPVAASTAGPSVLLWAIGLAMISPGATRIAAAVLRPLLRLVTGAGGYLAVLNARSRVVLVASAVTPIMLAVGVTTANIYLQTTQDEMSERARTESLRADAVVNSAPSGLPADLLPKIQSLPGVAGASETADSRVFVVDPFEGTQDDEGFPALGLTGSGAAATTSIRLTEGDLADLTGNTVVLPSEYAKILGRGVGDTITLRMGDGSTEDVQVVGIADQSEDEDQRFLLPARLLAAHTTDGVATTILVRAERSTDPARLLTSVRQLTADQPGIAVSDRAAVLATQAEDQRTGAWVNYLMSAMITAYTVIAVANTLVMATARRRREFGLQRLTGSTRAQVMRMMGIEGVLVALIGILLGTVVAALGIMPFTLVASDSIMPSGPLWIYLTIVGIAGLLTLLATLAPTWSATRAAPVEATNDLS</sequence>
<dbReference type="InterPro" id="IPR003838">
    <property type="entry name" value="ABC3_permease_C"/>
</dbReference>
<evidence type="ECO:0000256" key="3">
    <source>
        <dbReference type="ARBA" id="ARBA00022692"/>
    </source>
</evidence>
<evidence type="ECO:0000259" key="8">
    <source>
        <dbReference type="Pfam" id="PF02687"/>
    </source>
</evidence>
<feature type="transmembrane region" description="Helical" evidence="7">
    <location>
        <begin position="270"/>
        <end position="295"/>
    </location>
</feature>
<evidence type="ECO:0000256" key="7">
    <source>
        <dbReference type="SAM" id="Phobius"/>
    </source>
</evidence>
<dbReference type="Pfam" id="PF02687">
    <property type="entry name" value="FtsX"/>
    <property type="match status" value="2"/>
</dbReference>
<organism evidence="9 10">
    <name type="scientific">Tamaricihabitans halophyticus</name>
    <dbReference type="NCBI Taxonomy" id="1262583"/>
    <lineage>
        <taxon>Bacteria</taxon>
        <taxon>Bacillati</taxon>
        <taxon>Actinomycetota</taxon>
        <taxon>Actinomycetes</taxon>
        <taxon>Pseudonocardiales</taxon>
        <taxon>Pseudonocardiaceae</taxon>
        <taxon>Tamaricihabitans</taxon>
    </lineage>
</organism>
<feature type="transmembrane region" description="Helical" evidence="7">
    <location>
        <begin position="416"/>
        <end position="438"/>
    </location>
</feature>
<feature type="transmembrane region" description="Helical" evidence="7">
    <location>
        <begin position="450"/>
        <end position="475"/>
    </location>
</feature>
<evidence type="ECO:0000256" key="2">
    <source>
        <dbReference type="ARBA" id="ARBA00022475"/>
    </source>
</evidence>
<name>A0A4R2R102_9PSEU</name>
<gene>
    <name evidence="9" type="ORF">EV191_101281</name>
</gene>
<evidence type="ECO:0000256" key="6">
    <source>
        <dbReference type="ARBA" id="ARBA00038076"/>
    </source>
</evidence>
<dbReference type="InterPro" id="IPR050250">
    <property type="entry name" value="Macrolide_Exporter_MacB"/>
</dbReference>
<evidence type="ECO:0000256" key="5">
    <source>
        <dbReference type="ARBA" id="ARBA00023136"/>
    </source>
</evidence>
<dbReference type="GO" id="GO:0022857">
    <property type="term" value="F:transmembrane transporter activity"/>
    <property type="evidence" value="ECO:0007669"/>
    <property type="project" value="TreeGrafter"/>
</dbReference>
<dbReference type="AlphaFoldDB" id="A0A4R2R102"/>
<keyword evidence="4 7" id="KW-1133">Transmembrane helix</keyword>
<comment type="similarity">
    <text evidence="6">Belongs to the ABC-4 integral membrane protein family.</text>
</comment>
<dbReference type="OrthoDB" id="3223244at2"/>
<dbReference type="Proteomes" id="UP000294911">
    <property type="component" value="Unassembled WGS sequence"/>
</dbReference>
<dbReference type="GO" id="GO:0005886">
    <property type="term" value="C:plasma membrane"/>
    <property type="evidence" value="ECO:0007669"/>
    <property type="project" value="UniProtKB-SubCell"/>
</dbReference>
<feature type="transmembrane region" description="Helical" evidence="7">
    <location>
        <begin position="785"/>
        <end position="808"/>
    </location>
</feature>
<accession>A0A4R2R102</accession>
<dbReference type="RefSeq" id="WP_132874952.1">
    <property type="nucleotide sequence ID" value="NZ_SLXQ01000001.1"/>
</dbReference>
<keyword evidence="2" id="KW-1003">Cell membrane</keyword>
<feature type="domain" description="ABC3 transporter permease C-terminal" evidence="8">
    <location>
        <begin position="278"/>
        <end position="394"/>
    </location>
</feature>
<feature type="transmembrane region" description="Helical" evidence="7">
    <location>
        <begin position="495"/>
        <end position="518"/>
    </location>
</feature>
<dbReference type="PANTHER" id="PTHR30572:SF4">
    <property type="entry name" value="ABC TRANSPORTER PERMEASE YTRF"/>
    <property type="match status" value="1"/>
</dbReference>
<comment type="caution">
    <text evidence="9">The sequence shown here is derived from an EMBL/GenBank/DDBJ whole genome shotgun (WGS) entry which is preliminary data.</text>
</comment>